<comment type="caution">
    <text evidence="1">The sequence shown here is derived from an EMBL/GenBank/DDBJ whole genome shotgun (WGS) entry which is preliminary data.</text>
</comment>
<proteinExistence type="predicted"/>
<dbReference type="EMBL" id="WUQX01000001">
    <property type="protein sequence ID" value="MXP77400.1"/>
    <property type="molecule type" value="Genomic_DNA"/>
</dbReference>
<reference evidence="1 2" key="1">
    <citation type="submission" date="2019-12" db="EMBL/GenBank/DDBJ databases">
        <title>Sporaefaciens musculi gen. nov., sp. nov., a novel bacterium isolated from the caecum of an obese mouse.</title>
        <authorList>
            <person name="Rasmussen T.S."/>
            <person name="Streidl T."/>
            <person name="Hitch T.C.A."/>
            <person name="Wortmann E."/>
            <person name="Deptula P."/>
            <person name="Hansen M."/>
            <person name="Nielsen D.S."/>
            <person name="Clavel T."/>
            <person name="Vogensen F.K."/>
        </authorList>
    </citation>
    <scope>NUCLEOTIDE SEQUENCE [LARGE SCALE GENOMIC DNA]</scope>
    <source>
        <strain evidence="1 2">WCA-9-b2</strain>
    </source>
</reference>
<dbReference type="RefSeq" id="WP_159752701.1">
    <property type="nucleotide sequence ID" value="NZ_CASSPE010000014.1"/>
</dbReference>
<protein>
    <submittedName>
        <fullName evidence="1">Uncharacterized protein</fullName>
    </submittedName>
</protein>
<accession>A0A7X3MJ62</accession>
<keyword evidence="2" id="KW-1185">Reference proteome</keyword>
<sequence>MILTFIAGCKKIDVMVKPEQRIYEVYQRLLKTGFFSPVEGSGQLTVYSMRQKTYVNSLLTFWQGGIYTGDILRFQ</sequence>
<gene>
    <name evidence="1" type="ORF">GN277_19065</name>
</gene>
<name>A0A7X3MJ62_9FIRM</name>
<evidence type="ECO:0000313" key="2">
    <source>
        <dbReference type="Proteomes" id="UP000460412"/>
    </source>
</evidence>
<evidence type="ECO:0000313" key="1">
    <source>
        <dbReference type="EMBL" id="MXP77400.1"/>
    </source>
</evidence>
<organism evidence="1 2">
    <name type="scientific">Sporofaciens musculi</name>
    <dbReference type="NCBI Taxonomy" id="2681861"/>
    <lineage>
        <taxon>Bacteria</taxon>
        <taxon>Bacillati</taxon>
        <taxon>Bacillota</taxon>
        <taxon>Clostridia</taxon>
        <taxon>Lachnospirales</taxon>
        <taxon>Lachnospiraceae</taxon>
        <taxon>Sporofaciens</taxon>
    </lineage>
</organism>
<dbReference type="Proteomes" id="UP000460412">
    <property type="component" value="Unassembled WGS sequence"/>
</dbReference>
<dbReference type="AlphaFoldDB" id="A0A7X3MJ62"/>